<organism evidence="1 2">
    <name type="scientific">Candidatus Francisella endociliophora</name>
    <dbReference type="NCBI Taxonomy" id="653937"/>
    <lineage>
        <taxon>Bacteria</taxon>
        <taxon>Pseudomonadati</taxon>
        <taxon>Pseudomonadota</taxon>
        <taxon>Gammaproteobacteria</taxon>
        <taxon>Thiotrichales</taxon>
        <taxon>Francisellaceae</taxon>
        <taxon>Francisella</taxon>
    </lineage>
</organism>
<dbReference type="KEGG" id="frf:LO80_02475"/>
<keyword evidence="2" id="KW-1185">Reference proteome</keyword>
<protein>
    <submittedName>
        <fullName evidence="1">CopG family transcriptional regulator</fullName>
    </submittedName>
</protein>
<reference evidence="1 2" key="1">
    <citation type="submission" date="2014-10" db="EMBL/GenBank/DDBJ databases">
        <title>Whole genome sequence of Francisella endociliophora strain FSC1006, isolated from a laboratory culture of the marine ciliate Euplotes raikovi.</title>
        <authorList>
            <person name="Granberg M."/>
            <person name="Backman S."/>
            <person name="Lundmark E."/>
            <person name="Nilsson E."/>
            <person name="Karlsson E."/>
            <person name="Thelaus J."/>
            <person name="Ohrman C."/>
            <person name="Larkeryd A."/>
            <person name="Stenberg P."/>
        </authorList>
    </citation>
    <scope>NUCLEOTIDE SEQUENCE [LARGE SCALE GENOMIC DNA]</scope>
    <source>
        <strain evidence="1 2">FSC1006</strain>
    </source>
</reference>
<dbReference type="HOGENOM" id="CLU_2953777_0_0_6"/>
<proteinExistence type="predicted"/>
<sequence>MIEQNHNIEFKSKTIPVTLRIDENELQTLKNTASQHGVGYSVIVKSLVYKFNRNMINFL</sequence>
<dbReference type="RefSeq" id="WP_040008237.1">
    <property type="nucleotide sequence ID" value="NZ_CP009574.1"/>
</dbReference>
<name>A0A097EN16_9GAMM</name>
<dbReference type="EMBL" id="CP009574">
    <property type="protein sequence ID" value="AIT08958.1"/>
    <property type="molecule type" value="Genomic_DNA"/>
</dbReference>
<evidence type="ECO:0000313" key="1">
    <source>
        <dbReference type="EMBL" id="AIT08958.1"/>
    </source>
</evidence>
<dbReference type="AlphaFoldDB" id="A0A097EN16"/>
<dbReference type="OrthoDB" id="5605445at2"/>
<dbReference type="STRING" id="1547445.LO80_02475"/>
<accession>A0A097EN16</accession>
<evidence type="ECO:0000313" key="2">
    <source>
        <dbReference type="Proteomes" id="UP000029672"/>
    </source>
</evidence>
<dbReference type="Proteomes" id="UP000029672">
    <property type="component" value="Chromosome"/>
</dbReference>
<gene>
    <name evidence="1" type="ORF">LO80_02475</name>
</gene>